<accession>A0A1V4IKV4</accession>
<dbReference type="GO" id="GO:0005829">
    <property type="term" value="C:cytosol"/>
    <property type="evidence" value="ECO:0007669"/>
    <property type="project" value="TreeGrafter"/>
</dbReference>
<dbReference type="OrthoDB" id="9792518at2"/>
<dbReference type="PANTHER" id="PTHR43434:SF20">
    <property type="entry name" value="5'-NUCLEOTIDASE"/>
    <property type="match status" value="1"/>
</dbReference>
<dbReference type="EMBL" id="MZGV01000031">
    <property type="protein sequence ID" value="OPJ60499.1"/>
    <property type="molecule type" value="Genomic_DNA"/>
</dbReference>
<dbReference type="GO" id="GO:0008253">
    <property type="term" value="F:5'-nucleotidase activity"/>
    <property type="evidence" value="ECO:0007669"/>
    <property type="project" value="UniProtKB-EC"/>
</dbReference>
<reference evidence="1 2" key="1">
    <citation type="submission" date="2017-03" db="EMBL/GenBank/DDBJ databases">
        <title>Genome sequence of Clostridium oryzae DSM 28571.</title>
        <authorList>
            <person name="Poehlein A."/>
            <person name="Daniel R."/>
        </authorList>
    </citation>
    <scope>NUCLEOTIDE SEQUENCE [LARGE SCALE GENOMIC DNA]</scope>
    <source>
        <strain evidence="1 2">DSM 28571</strain>
    </source>
</reference>
<dbReference type="SFLD" id="SFLDG01135">
    <property type="entry name" value="C1.5.6:_HAD__Beta-PGM__Phospha"/>
    <property type="match status" value="1"/>
</dbReference>
<dbReference type="InterPro" id="IPR050155">
    <property type="entry name" value="HAD-like_hydrolase_sf"/>
</dbReference>
<organism evidence="1 2">
    <name type="scientific">Clostridium oryzae</name>
    <dbReference type="NCBI Taxonomy" id="1450648"/>
    <lineage>
        <taxon>Bacteria</taxon>
        <taxon>Bacillati</taxon>
        <taxon>Bacillota</taxon>
        <taxon>Clostridia</taxon>
        <taxon>Eubacteriales</taxon>
        <taxon>Clostridiaceae</taxon>
        <taxon>Clostridium</taxon>
    </lineage>
</organism>
<gene>
    <name evidence="1" type="ORF">CLORY_28080</name>
</gene>
<dbReference type="InterPro" id="IPR023198">
    <property type="entry name" value="PGP-like_dom2"/>
</dbReference>
<comment type="caution">
    <text evidence="1">The sequence shown here is derived from an EMBL/GenBank/DDBJ whole genome shotgun (WGS) entry which is preliminary data.</text>
</comment>
<dbReference type="Proteomes" id="UP000190080">
    <property type="component" value="Unassembled WGS sequence"/>
</dbReference>
<proteinExistence type="predicted"/>
<dbReference type="STRING" id="1450648.CLORY_28080"/>
<dbReference type="GO" id="GO:0004713">
    <property type="term" value="F:protein tyrosine kinase activity"/>
    <property type="evidence" value="ECO:0007669"/>
    <property type="project" value="TreeGrafter"/>
</dbReference>
<dbReference type="SFLD" id="SFLDS00003">
    <property type="entry name" value="Haloacid_Dehalogenase"/>
    <property type="match status" value="1"/>
</dbReference>
<keyword evidence="1" id="KW-0378">Hydrolase</keyword>
<sequence length="217" mass="24981">MKYKYILFDLDGTLTDSKEGIINAVQHALKKYGIVEEDVQSLEKFIGPPLKDSFMEFCNFSEEKAEEATKYYREYYKEKGLFENKVYEGVIELLDKLNILKFVLIVATSKPEIFAKRILKHFNLDKYFTDIVGSNMDNTRSKKGQVIKYVIEKHRISDLSSVLMIGDRKHDMIGAKQNNIDAMGITYGYGSYEELQKAGADYIEGSVEEVYTKIISL</sequence>
<evidence type="ECO:0000313" key="2">
    <source>
        <dbReference type="Proteomes" id="UP000190080"/>
    </source>
</evidence>
<dbReference type="CDD" id="cd04302">
    <property type="entry name" value="HAD_5NT"/>
    <property type="match status" value="1"/>
</dbReference>
<name>A0A1V4IKV4_9CLOT</name>
<dbReference type="Gene3D" id="3.40.50.1000">
    <property type="entry name" value="HAD superfamily/HAD-like"/>
    <property type="match status" value="1"/>
</dbReference>
<dbReference type="AlphaFoldDB" id="A0A1V4IKV4"/>
<dbReference type="InterPro" id="IPR041492">
    <property type="entry name" value="HAD_2"/>
</dbReference>
<dbReference type="EC" id="3.1.3.5" evidence="1"/>
<protein>
    <submittedName>
        <fullName evidence="1">5'-nucleotidase</fullName>
        <ecNumber evidence="1">3.1.3.5</ecNumber>
    </submittedName>
</protein>
<dbReference type="SFLD" id="SFLDG01129">
    <property type="entry name" value="C1.5:_HAD__Beta-PGM__Phosphata"/>
    <property type="match status" value="1"/>
</dbReference>
<dbReference type="InterPro" id="IPR023214">
    <property type="entry name" value="HAD_sf"/>
</dbReference>
<dbReference type="Gene3D" id="1.10.150.240">
    <property type="entry name" value="Putative phosphatase, domain 2"/>
    <property type="match status" value="1"/>
</dbReference>
<dbReference type="InterPro" id="IPR036412">
    <property type="entry name" value="HAD-like_sf"/>
</dbReference>
<dbReference type="Pfam" id="PF13419">
    <property type="entry name" value="HAD_2"/>
    <property type="match status" value="1"/>
</dbReference>
<dbReference type="FunFam" id="3.40.50.1000:FF:000022">
    <property type="entry name" value="Phosphoglycolate phosphatase"/>
    <property type="match status" value="1"/>
</dbReference>
<dbReference type="InterPro" id="IPR006439">
    <property type="entry name" value="HAD-SF_hydro_IA"/>
</dbReference>
<keyword evidence="2" id="KW-1185">Reference proteome</keyword>
<dbReference type="PANTHER" id="PTHR43434">
    <property type="entry name" value="PHOSPHOGLYCOLATE PHOSPHATASE"/>
    <property type="match status" value="1"/>
</dbReference>
<dbReference type="NCBIfam" id="TIGR01549">
    <property type="entry name" value="HAD-SF-IA-v1"/>
    <property type="match status" value="1"/>
</dbReference>
<dbReference type="RefSeq" id="WP_079425514.1">
    <property type="nucleotide sequence ID" value="NZ_MZGV01000031.1"/>
</dbReference>
<evidence type="ECO:0000313" key="1">
    <source>
        <dbReference type="EMBL" id="OPJ60499.1"/>
    </source>
</evidence>
<dbReference type="SUPFAM" id="SSF56784">
    <property type="entry name" value="HAD-like"/>
    <property type="match status" value="1"/>
</dbReference>